<proteinExistence type="predicted"/>
<gene>
    <name evidence="1" type="ORF">OCBIM_22032581mg</name>
</gene>
<evidence type="ECO:0000313" key="1">
    <source>
        <dbReference type="EMBL" id="KOF77032.1"/>
    </source>
</evidence>
<accession>A0A0L8GJ52</accession>
<dbReference type="AlphaFoldDB" id="A0A0L8GJ52"/>
<protein>
    <submittedName>
        <fullName evidence="1">Uncharacterized protein</fullName>
    </submittedName>
</protein>
<sequence>MWSNVTASTLLIIRHQPNNENKDVQNSVFRCLHMEARCGQQIQISKGNVSTVYLTWAVFS</sequence>
<name>A0A0L8GJ52_OCTBM</name>
<dbReference type="EMBL" id="KQ421602">
    <property type="protein sequence ID" value="KOF77032.1"/>
    <property type="molecule type" value="Genomic_DNA"/>
</dbReference>
<reference evidence="1" key="1">
    <citation type="submission" date="2015-07" db="EMBL/GenBank/DDBJ databases">
        <title>MeaNS - Measles Nucleotide Surveillance Program.</title>
        <authorList>
            <person name="Tran T."/>
            <person name="Druce J."/>
        </authorList>
    </citation>
    <scope>NUCLEOTIDE SEQUENCE</scope>
    <source>
        <strain evidence="1">UCB-OBI-ISO-001</strain>
        <tissue evidence="1">Gonad</tissue>
    </source>
</reference>
<organism evidence="1">
    <name type="scientific">Octopus bimaculoides</name>
    <name type="common">California two-spotted octopus</name>
    <dbReference type="NCBI Taxonomy" id="37653"/>
    <lineage>
        <taxon>Eukaryota</taxon>
        <taxon>Metazoa</taxon>
        <taxon>Spiralia</taxon>
        <taxon>Lophotrochozoa</taxon>
        <taxon>Mollusca</taxon>
        <taxon>Cephalopoda</taxon>
        <taxon>Coleoidea</taxon>
        <taxon>Octopodiformes</taxon>
        <taxon>Octopoda</taxon>
        <taxon>Incirrata</taxon>
        <taxon>Octopodidae</taxon>
        <taxon>Octopus</taxon>
    </lineage>
</organism>